<dbReference type="InterPro" id="IPR058548">
    <property type="entry name" value="MlaB-like_STAS"/>
</dbReference>
<accession>A0ABR9DST4</accession>
<proteinExistence type="predicted"/>
<gene>
    <name evidence="2" type="ORF">IGS67_12020</name>
</gene>
<sequence>MTSTGFDDEHHGTIEIRVDDDRARLVLRGEIDGARRDEASRALAAVVTAAVPVEIETAEVTFIDSSGIAFLVQVQAIGADEGFPVTLVEPSEIVIDVLRMIGLDDRFGIEPSASEVSELTRLVS</sequence>
<keyword evidence="3" id="KW-1185">Reference proteome</keyword>
<feature type="domain" description="STAS" evidence="1">
    <location>
        <begin position="12"/>
        <end position="123"/>
    </location>
</feature>
<dbReference type="RefSeq" id="WP_192281371.1">
    <property type="nucleotide sequence ID" value="NZ_JACZDF010000007.1"/>
</dbReference>
<dbReference type="CDD" id="cd07043">
    <property type="entry name" value="STAS_anti-anti-sigma_factors"/>
    <property type="match status" value="1"/>
</dbReference>
<comment type="caution">
    <text evidence="2">The sequence shown here is derived from an EMBL/GenBank/DDBJ whole genome shotgun (WGS) entry which is preliminary data.</text>
</comment>
<name>A0ABR9DST4_9MICO</name>
<evidence type="ECO:0000313" key="2">
    <source>
        <dbReference type="EMBL" id="MBD9700204.1"/>
    </source>
</evidence>
<dbReference type="InterPro" id="IPR002645">
    <property type="entry name" value="STAS_dom"/>
</dbReference>
<evidence type="ECO:0000259" key="1">
    <source>
        <dbReference type="PROSITE" id="PS50801"/>
    </source>
</evidence>
<evidence type="ECO:0000313" key="3">
    <source>
        <dbReference type="Proteomes" id="UP000642107"/>
    </source>
</evidence>
<dbReference type="EMBL" id="JACZDF010000007">
    <property type="protein sequence ID" value="MBD9700204.1"/>
    <property type="molecule type" value="Genomic_DNA"/>
</dbReference>
<dbReference type="PROSITE" id="PS50801">
    <property type="entry name" value="STAS"/>
    <property type="match status" value="1"/>
</dbReference>
<reference evidence="2 3" key="1">
    <citation type="submission" date="2020-09" db="EMBL/GenBank/DDBJ databases">
        <title>Flavimobilis rhizosphaerae sp. nov., isolated from rhizosphere soil of Spartina alterniflora.</title>
        <authorList>
            <person name="Hanqin C."/>
        </authorList>
    </citation>
    <scope>NUCLEOTIDE SEQUENCE [LARGE SCALE GENOMIC DNA]</scope>
    <source>
        <strain evidence="2 3">GY 10621</strain>
    </source>
</reference>
<dbReference type="Proteomes" id="UP000642107">
    <property type="component" value="Unassembled WGS sequence"/>
</dbReference>
<organism evidence="2 3">
    <name type="scientific">Flavimobilis rhizosphaerae</name>
    <dbReference type="NCBI Taxonomy" id="2775421"/>
    <lineage>
        <taxon>Bacteria</taxon>
        <taxon>Bacillati</taxon>
        <taxon>Actinomycetota</taxon>
        <taxon>Actinomycetes</taxon>
        <taxon>Micrococcales</taxon>
        <taxon>Jonesiaceae</taxon>
        <taxon>Flavimobilis</taxon>
    </lineage>
</organism>
<dbReference type="SUPFAM" id="SSF52091">
    <property type="entry name" value="SpoIIaa-like"/>
    <property type="match status" value="1"/>
</dbReference>
<dbReference type="InterPro" id="IPR036513">
    <property type="entry name" value="STAS_dom_sf"/>
</dbReference>
<dbReference type="Gene3D" id="3.30.750.24">
    <property type="entry name" value="STAS domain"/>
    <property type="match status" value="1"/>
</dbReference>
<dbReference type="Pfam" id="PF13466">
    <property type="entry name" value="STAS_2"/>
    <property type="match status" value="1"/>
</dbReference>
<protein>
    <submittedName>
        <fullName evidence="2">STAS domain-containing protein</fullName>
    </submittedName>
</protein>